<reference evidence="1" key="2">
    <citation type="journal article" date="2015" name="Fish Shellfish Immunol.">
        <title>Early steps in the European eel (Anguilla anguilla)-Vibrio vulnificus interaction in the gills: Role of the RtxA13 toxin.</title>
        <authorList>
            <person name="Callol A."/>
            <person name="Pajuelo D."/>
            <person name="Ebbesson L."/>
            <person name="Teles M."/>
            <person name="MacKenzie S."/>
            <person name="Amaro C."/>
        </authorList>
    </citation>
    <scope>NUCLEOTIDE SEQUENCE</scope>
</reference>
<dbReference type="AlphaFoldDB" id="A0A0E9S7G2"/>
<sequence>MLLLPNTASRQSRCLQWSLVAMATEVRLVAELKDYRRLVSRCPLPFEPSPLTFPVRHGTSVFTLYVGCHIDTENQLFILN</sequence>
<dbReference type="EMBL" id="GBXM01071972">
    <property type="protein sequence ID" value="JAH36605.1"/>
    <property type="molecule type" value="Transcribed_RNA"/>
</dbReference>
<evidence type="ECO:0000313" key="1">
    <source>
        <dbReference type="EMBL" id="JAH36605.1"/>
    </source>
</evidence>
<accession>A0A0E9S7G2</accession>
<protein>
    <submittedName>
        <fullName evidence="1">Uncharacterized protein</fullName>
    </submittedName>
</protein>
<organism evidence="1">
    <name type="scientific">Anguilla anguilla</name>
    <name type="common">European freshwater eel</name>
    <name type="synonym">Muraena anguilla</name>
    <dbReference type="NCBI Taxonomy" id="7936"/>
    <lineage>
        <taxon>Eukaryota</taxon>
        <taxon>Metazoa</taxon>
        <taxon>Chordata</taxon>
        <taxon>Craniata</taxon>
        <taxon>Vertebrata</taxon>
        <taxon>Euteleostomi</taxon>
        <taxon>Actinopterygii</taxon>
        <taxon>Neopterygii</taxon>
        <taxon>Teleostei</taxon>
        <taxon>Anguilliformes</taxon>
        <taxon>Anguillidae</taxon>
        <taxon>Anguilla</taxon>
    </lineage>
</organism>
<proteinExistence type="predicted"/>
<reference evidence="1" key="1">
    <citation type="submission" date="2014-11" db="EMBL/GenBank/DDBJ databases">
        <authorList>
            <person name="Amaro Gonzalez C."/>
        </authorList>
    </citation>
    <scope>NUCLEOTIDE SEQUENCE</scope>
</reference>
<name>A0A0E9S7G2_ANGAN</name>